<comment type="similarity">
    <text evidence="1">Belongs to the Rv1128c/1148c/1588c/1702c/1945/3466 family.</text>
</comment>
<sequence length="470" mass="50100">MDQIGAIAETVRQVREQLAVIVGASLSAATDTELCALTVAVEDAGRLLDGLRVATAGEIGDRSRYGLGNDALPVRFGLKRASQVVERLTRVAPAEAARRVSVGTAVRPRTHLDGSPLPPAHAPLAVAMSEGGVGIDAAAVIVRCLDQARSTATDDDIEVAEVALVETAARCTADEVGIQARAWREALDPDGAEPRDERIYRKRSFLLGREVDGLTKFSGVLTPVDAALLAAAFNEADKPGNAPRFLSDVDRATGTTLVTDETGETTIEFVDPRSREQRHYDVVTGLLGAGVRSTGAEQGGMRSKAEVTAIITLDDLRSGHGVGFLDGTDEPVSAATVQQLVCANGYAPILLGDNGEVLMLGQTQRLFSPAQVRALRVRDGGCVNCGAPPGWCDAHHVDQWARDDGPTDIDNGVLLCQDCHRLIHRNAFAMKMIGGRPHILAPPWLDPEQKWRRLGGARTQMITSLQKRIG</sequence>
<dbReference type="RefSeq" id="WP_188509741.1">
    <property type="nucleotide sequence ID" value="NZ_BMGB01000001.1"/>
</dbReference>
<dbReference type="CDD" id="cd00085">
    <property type="entry name" value="HNHc"/>
    <property type="match status" value="1"/>
</dbReference>
<reference evidence="3" key="2">
    <citation type="submission" date="2020-09" db="EMBL/GenBank/DDBJ databases">
        <authorList>
            <person name="Sun Q."/>
            <person name="Zhou Y."/>
        </authorList>
    </citation>
    <scope>NUCLEOTIDE SEQUENCE</scope>
    <source>
        <strain evidence="3">CGMCC 1.12813</strain>
    </source>
</reference>
<dbReference type="InterPro" id="IPR003615">
    <property type="entry name" value="HNH_nuc"/>
</dbReference>
<accession>A0A916SGG6</accession>
<dbReference type="Proteomes" id="UP000606922">
    <property type="component" value="Unassembled WGS sequence"/>
</dbReference>
<gene>
    <name evidence="3" type="ORF">GCM10010979_11890</name>
</gene>
<dbReference type="AlphaFoldDB" id="A0A916SGG6"/>
<keyword evidence="3" id="KW-0540">Nuclease</keyword>
<evidence type="ECO:0000313" key="3">
    <source>
        <dbReference type="EMBL" id="GGA99020.1"/>
    </source>
</evidence>
<evidence type="ECO:0000313" key="4">
    <source>
        <dbReference type="Proteomes" id="UP000606922"/>
    </source>
</evidence>
<dbReference type="GO" id="GO:0003676">
    <property type="term" value="F:nucleic acid binding"/>
    <property type="evidence" value="ECO:0007669"/>
    <property type="project" value="InterPro"/>
</dbReference>
<dbReference type="Pfam" id="PF01844">
    <property type="entry name" value="HNH"/>
    <property type="match status" value="1"/>
</dbReference>
<comment type="caution">
    <text evidence="3">The sequence shown here is derived from an EMBL/GenBank/DDBJ whole genome shotgun (WGS) entry which is preliminary data.</text>
</comment>
<proteinExistence type="inferred from homology"/>
<keyword evidence="3" id="KW-0255">Endonuclease</keyword>
<dbReference type="GO" id="GO:0004519">
    <property type="term" value="F:endonuclease activity"/>
    <property type="evidence" value="ECO:0007669"/>
    <property type="project" value="UniProtKB-KW"/>
</dbReference>
<dbReference type="EMBL" id="BMGB01000001">
    <property type="protein sequence ID" value="GGA99020.1"/>
    <property type="molecule type" value="Genomic_DNA"/>
</dbReference>
<dbReference type="Gene3D" id="1.10.30.50">
    <property type="match status" value="1"/>
</dbReference>
<keyword evidence="3" id="KW-0378">Hydrolase</keyword>
<dbReference type="GO" id="GO:0008270">
    <property type="term" value="F:zinc ion binding"/>
    <property type="evidence" value="ECO:0007669"/>
    <property type="project" value="InterPro"/>
</dbReference>
<dbReference type="SMART" id="SM00507">
    <property type="entry name" value="HNHc"/>
    <property type="match status" value="1"/>
</dbReference>
<feature type="domain" description="HNH nuclease" evidence="2">
    <location>
        <begin position="371"/>
        <end position="421"/>
    </location>
</feature>
<organism evidence="3 4">
    <name type="scientific">Conyzicola nivalis</name>
    <dbReference type="NCBI Taxonomy" id="1477021"/>
    <lineage>
        <taxon>Bacteria</taxon>
        <taxon>Bacillati</taxon>
        <taxon>Actinomycetota</taxon>
        <taxon>Actinomycetes</taxon>
        <taxon>Micrococcales</taxon>
        <taxon>Microbacteriaceae</taxon>
        <taxon>Conyzicola</taxon>
    </lineage>
</organism>
<evidence type="ECO:0000259" key="2">
    <source>
        <dbReference type="SMART" id="SM00507"/>
    </source>
</evidence>
<dbReference type="InterPro" id="IPR003870">
    <property type="entry name" value="DUF222"/>
</dbReference>
<reference evidence="3" key="1">
    <citation type="journal article" date="2014" name="Int. J. Syst. Evol. Microbiol.">
        <title>Complete genome sequence of Corynebacterium casei LMG S-19264T (=DSM 44701T), isolated from a smear-ripened cheese.</title>
        <authorList>
            <consortium name="US DOE Joint Genome Institute (JGI-PGF)"/>
            <person name="Walter F."/>
            <person name="Albersmeier A."/>
            <person name="Kalinowski J."/>
            <person name="Ruckert C."/>
        </authorList>
    </citation>
    <scope>NUCLEOTIDE SEQUENCE</scope>
    <source>
        <strain evidence="3">CGMCC 1.12813</strain>
    </source>
</reference>
<name>A0A916SGG6_9MICO</name>
<dbReference type="Pfam" id="PF02720">
    <property type="entry name" value="DUF222"/>
    <property type="match status" value="1"/>
</dbReference>
<protein>
    <submittedName>
        <fullName evidence="3">HNH endonuclease</fullName>
    </submittedName>
</protein>
<evidence type="ECO:0000256" key="1">
    <source>
        <dbReference type="ARBA" id="ARBA00023450"/>
    </source>
</evidence>
<keyword evidence="4" id="KW-1185">Reference proteome</keyword>
<dbReference type="InterPro" id="IPR002711">
    <property type="entry name" value="HNH"/>
</dbReference>